<dbReference type="PANTHER" id="PTHR14226:SF76">
    <property type="entry name" value="NTE FAMILY PROTEIN RSSA"/>
    <property type="match status" value="1"/>
</dbReference>
<evidence type="ECO:0000313" key="7">
    <source>
        <dbReference type="EMBL" id="HIX74918.1"/>
    </source>
</evidence>
<feature type="short sequence motif" description="DGA/G" evidence="4">
    <location>
        <begin position="205"/>
        <end position="207"/>
    </location>
</feature>
<feature type="short sequence motif" description="GXGXXG" evidence="4">
    <location>
        <begin position="31"/>
        <end position="36"/>
    </location>
</feature>
<dbReference type="CDD" id="cd07205">
    <property type="entry name" value="Pat_PNPLA6_PNPLA7_NTE1_like"/>
    <property type="match status" value="1"/>
</dbReference>
<evidence type="ECO:0000256" key="5">
    <source>
        <dbReference type="SAM" id="SignalP"/>
    </source>
</evidence>
<proteinExistence type="predicted"/>
<comment type="caution">
    <text evidence="7">The sequence shown here is derived from an EMBL/GenBank/DDBJ whole genome shotgun (WGS) entry which is preliminary data.</text>
</comment>
<protein>
    <submittedName>
        <fullName evidence="7">Patatin-like phospholipase family protein</fullName>
    </submittedName>
</protein>
<dbReference type="EMBL" id="DXEL01000055">
    <property type="protein sequence ID" value="HIX74918.1"/>
    <property type="molecule type" value="Genomic_DNA"/>
</dbReference>
<organism evidence="7 8">
    <name type="scientific">Candidatus Parabacteroides intestinipullorum</name>
    <dbReference type="NCBI Taxonomy" id="2838723"/>
    <lineage>
        <taxon>Bacteria</taxon>
        <taxon>Pseudomonadati</taxon>
        <taxon>Bacteroidota</taxon>
        <taxon>Bacteroidia</taxon>
        <taxon>Bacteroidales</taxon>
        <taxon>Tannerellaceae</taxon>
        <taxon>Parabacteroides</taxon>
    </lineage>
</organism>
<feature type="active site" description="Proton acceptor" evidence="4">
    <location>
        <position position="205"/>
    </location>
</feature>
<evidence type="ECO:0000256" key="3">
    <source>
        <dbReference type="ARBA" id="ARBA00023098"/>
    </source>
</evidence>
<dbReference type="InterPro" id="IPR043864">
    <property type="entry name" value="Omp85-like_dom"/>
</dbReference>
<evidence type="ECO:0000313" key="8">
    <source>
        <dbReference type="Proteomes" id="UP000886740"/>
    </source>
</evidence>
<keyword evidence="2 4" id="KW-0442">Lipid degradation</keyword>
<dbReference type="AlphaFoldDB" id="A0A9D1X8M4"/>
<keyword evidence="3 4" id="KW-0443">Lipid metabolism</keyword>
<keyword evidence="5" id="KW-0732">Signal</keyword>
<dbReference type="Pfam" id="PF01734">
    <property type="entry name" value="Patatin"/>
    <property type="match status" value="1"/>
</dbReference>
<dbReference type="Gene3D" id="3.40.1090.10">
    <property type="entry name" value="Cytosolic phospholipase A2 catalytic domain"/>
    <property type="match status" value="2"/>
</dbReference>
<dbReference type="InterPro" id="IPR016035">
    <property type="entry name" value="Acyl_Trfase/lysoPLipase"/>
</dbReference>
<sequence length="732" mass="81908">MRKALYFLLIILFMLPPCAAERKRVGLVLGGGGAKGAAHIGVLKVLEEAGIPIDYIAGTSMGAIVGGLYAVGYSANEIDSLVKLQDWNLLLSDRVKRSNLSFPEKENSERYIISLPFGKSKEERTISGMIQGQNLQNLFSGLTIGYHDSLDFDQLPIPFACVAVDIVRGEEHVFRGGSLPLALRASMAIPAVFSPVKQDSMILVDGGLNNNYPADIAKNIGKADIIIGVDLGTSDLKEQDNIKSASDVVGQIVALYGNKKYEENKRQTDLLIRPRLDPYNSASFSRPALDTLIQRGEQAARQQWDEIIALKTRIGITDDEVPIQRQSPTFATDTFHIRHIHFEGADPKDQSWLLKISGLKENSDLTVQQLQDAVSILVGTNAYRNINYKLIGDKNRDLIFNMQDKTNSAINVGVRFDSEDIVAALLNVTYDYKARYHSKIALTGRIGKRAYGRLDYAIERSPLRNINFSYMFDYNNTDINYHGKKNMNTTFRHHLLEVGYTDVNWLSFKLNLGVRYEYFDFNTPLYTTDHLQTFDIRSKGYINYFLSAHLETLDRNYFPSKGVSLKADYTIYTDNFVTNEGHTLTSALGLNFKAVLPVTSHFSFIPAVNGRVLIGNDHGFPYLNMAGGEQFGKYFQQQLPFAGISHVEIFNNSLIIAQLTCRQRISQNHYISLIANYALHHDNLFELLKGESVWGGSLGYAYNSIAGPLSASLGLSNRNKNVQFNLNLGFFF</sequence>
<dbReference type="GO" id="GO:0016042">
    <property type="term" value="P:lipid catabolic process"/>
    <property type="evidence" value="ECO:0007669"/>
    <property type="project" value="UniProtKB-UniRule"/>
</dbReference>
<reference evidence="7" key="1">
    <citation type="journal article" date="2021" name="PeerJ">
        <title>Extensive microbial diversity within the chicken gut microbiome revealed by metagenomics and culture.</title>
        <authorList>
            <person name="Gilroy R."/>
            <person name="Ravi A."/>
            <person name="Getino M."/>
            <person name="Pursley I."/>
            <person name="Horton D.L."/>
            <person name="Alikhan N.F."/>
            <person name="Baker D."/>
            <person name="Gharbi K."/>
            <person name="Hall N."/>
            <person name="Watson M."/>
            <person name="Adriaenssens E.M."/>
            <person name="Foster-Nyarko E."/>
            <person name="Jarju S."/>
            <person name="Secka A."/>
            <person name="Antonio M."/>
            <person name="Oren A."/>
            <person name="Chaudhuri R.R."/>
            <person name="La Ragione R."/>
            <person name="Hildebrand F."/>
            <person name="Pallen M.J."/>
        </authorList>
    </citation>
    <scope>NUCLEOTIDE SEQUENCE</scope>
    <source>
        <strain evidence="7">ChiGjej6B6-14162</strain>
    </source>
</reference>
<dbReference type="InterPro" id="IPR002641">
    <property type="entry name" value="PNPLA_dom"/>
</dbReference>
<reference evidence="7" key="2">
    <citation type="submission" date="2021-04" db="EMBL/GenBank/DDBJ databases">
        <authorList>
            <person name="Gilroy R."/>
        </authorList>
    </citation>
    <scope>NUCLEOTIDE SEQUENCE</scope>
    <source>
        <strain evidence="7">ChiGjej6B6-14162</strain>
    </source>
</reference>
<gene>
    <name evidence="7" type="ORF">H9977_07805</name>
</gene>
<feature type="domain" description="PNPLA" evidence="6">
    <location>
        <begin position="27"/>
        <end position="218"/>
    </location>
</feature>
<feature type="active site" description="Nucleophile" evidence="4">
    <location>
        <position position="60"/>
    </location>
</feature>
<dbReference type="GO" id="GO:0016787">
    <property type="term" value="F:hydrolase activity"/>
    <property type="evidence" value="ECO:0007669"/>
    <property type="project" value="UniProtKB-UniRule"/>
</dbReference>
<feature type="short sequence motif" description="GXSXG" evidence="4">
    <location>
        <begin position="58"/>
        <end position="62"/>
    </location>
</feature>
<feature type="chain" id="PRO_5039590934" evidence="5">
    <location>
        <begin position="20"/>
        <end position="732"/>
    </location>
</feature>
<dbReference type="PROSITE" id="PS51635">
    <property type="entry name" value="PNPLA"/>
    <property type="match status" value="1"/>
</dbReference>
<dbReference type="PANTHER" id="PTHR14226">
    <property type="entry name" value="NEUROPATHY TARGET ESTERASE/SWISS CHEESE D.MELANOGASTER"/>
    <property type="match status" value="1"/>
</dbReference>
<evidence type="ECO:0000256" key="2">
    <source>
        <dbReference type="ARBA" id="ARBA00022963"/>
    </source>
</evidence>
<feature type="signal peptide" evidence="5">
    <location>
        <begin position="1"/>
        <end position="19"/>
    </location>
</feature>
<evidence type="ECO:0000259" key="6">
    <source>
        <dbReference type="PROSITE" id="PS51635"/>
    </source>
</evidence>
<dbReference type="Proteomes" id="UP000886740">
    <property type="component" value="Unassembled WGS sequence"/>
</dbReference>
<evidence type="ECO:0000256" key="4">
    <source>
        <dbReference type="PROSITE-ProRule" id="PRU01161"/>
    </source>
</evidence>
<accession>A0A9D1X8M4</accession>
<evidence type="ECO:0000256" key="1">
    <source>
        <dbReference type="ARBA" id="ARBA00022801"/>
    </source>
</evidence>
<dbReference type="InterPro" id="IPR050301">
    <property type="entry name" value="NTE"/>
</dbReference>
<keyword evidence="1 4" id="KW-0378">Hydrolase</keyword>
<dbReference type="Pfam" id="PF19143">
    <property type="entry name" value="Omp85_2"/>
    <property type="match status" value="1"/>
</dbReference>
<dbReference type="SUPFAM" id="SSF52151">
    <property type="entry name" value="FabD/lysophospholipase-like"/>
    <property type="match status" value="1"/>
</dbReference>
<name>A0A9D1X8M4_9BACT</name>